<dbReference type="SMART" id="SM00229">
    <property type="entry name" value="RasGEFN"/>
    <property type="match status" value="1"/>
</dbReference>
<dbReference type="EMBL" id="VCGU01000003">
    <property type="protein sequence ID" value="TRY78935.1"/>
    <property type="molecule type" value="Genomic_DNA"/>
</dbReference>
<sequence length="1350" mass="153555">MASASASSIVGSLSNLALSTAVASASLGGGGSHSSRAQPPSHLLHSTHSHHPHHHAHSTGTLGASAGLHPPSHAALASAGPTSHPSAVATDLLGPYDWQNEDNLCRWRGVFVSSLEKVLRQVHPQLVVDEEALIYLEDLILRLLAMLTSKPVPTSVHDIEDRVSKTFPSPIDKWAIAEAQAAIGKGKKKSSLLLPVDKVHPLLREVLHNRMEEPVTLYLVAVLEYISADILKLSGNYVKNYRHMEITRQDIQVAMCSDKVLMEMFQQENVLNQNHEKSRDHKKAQPYDEVVKDLIIDEKQYLRDQHMITKVFREILQKDSIGNQQEIDAIFSNIIEITELTVNLISSLEDTLEMTEEGNPPMVGPCFEELAEAEEFDVYIKYTKDILSPVCRQTLYNLLPKQSDALRTCGKGFREAIKFYLPELLLGPIHHCFHYFNYIEWLMKSTPSNDDHTTLMGVSSMLTPLKKKLNQAVQQAGPIAKRKTRSVTTRVSRQQAFQTLKRLQASIRDWDGEDLTNKSSCLVHEGKLRILRDLKKSRQDQRYVFLCDGIIIICKPCSNKRRATPVGSGTEYRLQEKHLISLVDVLDREDGPNEHEQFTFELTPRERPRIVFKAESEEEKNAWMAALVMLNTKPMLERLLNVILSKEETQHPLRFPPSDKYKFAEPDSTANLVLEEKEKSNGVPLIKGATLVKLVERLTYHLYADPTFLKTFLTTYRSFCTPHELLDLLIERFEIPEPEFASDSESDSEHGEKSTKLRINQDLKRFRKEYSQPVQFRVLNVLKHWVDQHFYDFEHDQELLEKLKEFLSTISGKSMRKWVDCIIKIVQRRSNDEKEKEITYFMKSPPPIERHLENLAEENGWPEILTYHPIEIARQLTLLEFQYYRAVKPSELVDQAWTREDKDKRSPNLLKMIRHTVNVSERDSEGKDCFLNEEWTTNHAFLQFTRYLQRLIVETENIDERVALVQRTLEIMVVLQEYNNFSGVLAITSVLNSCGVHRLSHTKDRVPNHLLKSLEEASLYIEEHFKLYWEKLRSINPPCVPFFGQYQSNILFLEEGNPDLLHNTDLINFSKRRKVAEIISEIQQYQNQPYCLETYPVLRTFLETLDPFPSMSDRESPDDYLWDRSNEIEPKNLDPAMKKKILEGKPRWKGLNLRSPGIKPKNLPGKSHPNPLPRLKQNHHRQSETDGSDSPLTSPIFRSSPPSGPSTPSAHQVRSPGDADPIKIPVMLPTSCTSTPGGALPALPPQSTGGSTSNSHLGGPLTSPGLPSHFTPSMAQSIPPPLPPKPPPKFQPPAVPPAVPNRSSSSGSPPPPPLPPRRDQHGIRDNGQWRDQRPLIQHSSQHPQPLTPKR</sequence>
<dbReference type="PANTHER" id="PTHR23113">
    <property type="entry name" value="GUANINE NUCLEOTIDE EXCHANGE FACTOR"/>
    <property type="match status" value="1"/>
</dbReference>
<evidence type="ECO:0000259" key="7">
    <source>
        <dbReference type="PROSITE" id="PS50212"/>
    </source>
</evidence>
<feature type="domain" description="PH" evidence="4">
    <location>
        <begin position="521"/>
        <end position="632"/>
    </location>
</feature>
<dbReference type="PROSITE" id="PS50009">
    <property type="entry name" value="RASGEF_CAT"/>
    <property type="match status" value="1"/>
</dbReference>
<dbReference type="Gene3D" id="1.20.900.10">
    <property type="entry name" value="Dbl homology (DH) domain"/>
    <property type="match status" value="1"/>
</dbReference>
<evidence type="ECO:0000313" key="9">
    <source>
        <dbReference type="Proteomes" id="UP000318571"/>
    </source>
</evidence>
<dbReference type="SMART" id="SM00414">
    <property type="entry name" value="H2A"/>
    <property type="match status" value="1"/>
</dbReference>
<dbReference type="STRING" id="6832.A0A553PML8"/>
<dbReference type="CDD" id="cd22914">
    <property type="entry name" value="HFD_SOS1_rpt1"/>
    <property type="match status" value="1"/>
</dbReference>
<dbReference type="CDD" id="cd06224">
    <property type="entry name" value="REM"/>
    <property type="match status" value="1"/>
</dbReference>
<organism evidence="8 9">
    <name type="scientific">Tigriopus californicus</name>
    <name type="common">Marine copepod</name>
    <dbReference type="NCBI Taxonomy" id="6832"/>
    <lineage>
        <taxon>Eukaryota</taxon>
        <taxon>Metazoa</taxon>
        <taxon>Ecdysozoa</taxon>
        <taxon>Arthropoda</taxon>
        <taxon>Crustacea</taxon>
        <taxon>Multicrustacea</taxon>
        <taxon>Hexanauplia</taxon>
        <taxon>Copepoda</taxon>
        <taxon>Harpacticoida</taxon>
        <taxon>Harpacticidae</taxon>
        <taxon>Tigriopus</taxon>
    </lineage>
</organism>
<dbReference type="Gene3D" id="6.10.250.3060">
    <property type="match status" value="1"/>
</dbReference>
<proteinExistence type="predicted"/>
<evidence type="ECO:0000256" key="3">
    <source>
        <dbReference type="SAM" id="MobiDB-lite"/>
    </source>
</evidence>
<dbReference type="SMART" id="SM00147">
    <property type="entry name" value="RasGEF"/>
    <property type="match status" value="1"/>
</dbReference>
<dbReference type="GO" id="GO:0005085">
    <property type="term" value="F:guanyl-nucleotide exchange factor activity"/>
    <property type="evidence" value="ECO:0007669"/>
    <property type="project" value="UniProtKB-KW"/>
</dbReference>
<evidence type="ECO:0000259" key="5">
    <source>
        <dbReference type="PROSITE" id="PS50009"/>
    </source>
</evidence>
<dbReference type="Gene3D" id="1.20.870.10">
    <property type="entry name" value="Son of sevenless (SoS) protein Chain: S domain 1"/>
    <property type="match status" value="1"/>
</dbReference>
<feature type="compositionally biased region" description="Pro residues" evidence="3">
    <location>
        <begin position="1278"/>
        <end position="1299"/>
    </location>
</feature>
<feature type="region of interest" description="Disordered" evidence="3">
    <location>
        <begin position="25"/>
        <end position="84"/>
    </location>
</feature>
<dbReference type="GO" id="GO:0003677">
    <property type="term" value="F:DNA binding"/>
    <property type="evidence" value="ECO:0007669"/>
    <property type="project" value="InterPro"/>
</dbReference>
<dbReference type="SUPFAM" id="SSF48366">
    <property type="entry name" value="Ras GEF"/>
    <property type="match status" value="1"/>
</dbReference>
<dbReference type="Gene3D" id="1.10.20.10">
    <property type="entry name" value="Histone, subunit A"/>
    <property type="match status" value="1"/>
</dbReference>
<dbReference type="Pfam" id="PF00621">
    <property type="entry name" value="RhoGEF"/>
    <property type="match status" value="1"/>
</dbReference>
<dbReference type="GO" id="GO:0046982">
    <property type="term" value="F:protein heterodimerization activity"/>
    <property type="evidence" value="ECO:0007669"/>
    <property type="project" value="InterPro"/>
</dbReference>
<dbReference type="FunFam" id="1.10.20.10:FF:000029">
    <property type="entry name" value="son of sevenless homolog 1 isoform X1"/>
    <property type="match status" value="1"/>
</dbReference>
<dbReference type="Gene3D" id="1.10.840.10">
    <property type="entry name" value="Ras guanine-nucleotide exchange factors catalytic domain"/>
    <property type="match status" value="1"/>
</dbReference>
<accession>A0A553PML8</accession>
<evidence type="ECO:0000256" key="1">
    <source>
        <dbReference type="ARBA" id="ARBA00022658"/>
    </source>
</evidence>
<dbReference type="PROSITE" id="PS50212">
    <property type="entry name" value="RASGEF_NTER"/>
    <property type="match status" value="1"/>
</dbReference>
<dbReference type="PROSITE" id="PS50010">
    <property type="entry name" value="DH_2"/>
    <property type="match status" value="1"/>
</dbReference>
<dbReference type="InterPro" id="IPR002119">
    <property type="entry name" value="Histone_H2A"/>
</dbReference>
<dbReference type="GO" id="GO:0000786">
    <property type="term" value="C:nucleosome"/>
    <property type="evidence" value="ECO:0007669"/>
    <property type="project" value="InterPro"/>
</dbReference>
<reference evidence="8 9" key="1">
    <citation type="journal article" date="2018" name="Nat. Ecol. Evol.">
        <title>Genomic signatures of mitonuclear coevolution across populations of Tigriopus californicus.</title>
        <authorList>
            <person name="Barreto F.S."/>
            <person name="Watson E.T."/>
            <person name="Lima T.G."/>
            <person name="Willett C.S."/>
            <person name="Edmands S."/>
            <person name="Li W."/>
            <person name="Burton R.S."/>
        </authorList>
    </citation>
    <scope>NUCLEOTIDE SEQUENCE [LARGE SCALE GENOMIC DNA]</scope>
    <source>
        <strain evidence="8 9">San Diego</strain>
    </source>
</reference>
<keyword evidence="9" id="KW-1185">Reference proteome</keyword>
<dbReference type="InterPro" id="IPR000651">
    <property type="entry name" value="Ras-like_Gua-exchang_fac_N"/>
</dbReference>
<dbReference type="InterPro" id="IPR055251">
    <property type="entry name" value="SOS1_NGEF_PH"/>
</dbReference>
<evidence type="ECO:0000259" key="6">
    <source>
        <dbReference type="PROSITE" id="PS50010"/>
    </source>
</evidence>
<dbReference type="InterPro" id="IPR008937">
    <property type="entry name" value="Ras-like_GEF"/>
</dbReference>
<dbReference type="GO" id="GO:0007265">
    <property type="term" value="P:Ras protein signal transduction"/>
    <property type="evidence" value="ECO:0007669"/>
    <property type="project" value="TreeGrafter"/>
</dbReference>
<dbReference type="Pfam" id="PF00618">
    <property type="entry name" value="RasGEF_N"/>
    <property type="match status" value="1"/>
</dbReference>
<keyword evidence="1 2" id="KW-0344">Guanine-nucleotide releasing factor</keyword>
<dbReference type="InterPro" id="IPR035899">
    <property type="entry name" value="DBL_dom_sf"/>
</dbReference>
<dbReference type="GO" id="GO:0005886">
    <property type="term" value="C:plasma membrane"/>
    <property type="evidence" value="ECO:0007669"/>
    <property type="project" value="TreeGrafter"/>
</dbReference>
<name>A0A553PML8_TIGCA</name>
<feature type="compositionally biased region" description="Basic and acidic residues" evidence="3">
    <location>
        <begin position="1316"/>
        <end position="1333"/>
    </location>
</feature>
<gene>
    <name evidence="8" type="ORF">TCAL_01723</name>
</gene>
<comment type="caution">
    <text evidence="8">The sequence shown here is derived from an EMBL/GenBank/DDBJ whole genome shotgun (WGS) entry which is preliminary data.</text>
</comment>
<dbReference type="PROSITE" id="PS50003">
    <property type="entry name" value="PH_DOMAIN"/>
    <property type="match status" value="1"/>
</dbReference>
<evidence type="ECO:0000256" key="2">
    <source>
        <dbReference type="PROSITE-ProRule" id="PRU00168"/>
    </source>
</evidence>
<protein>
    <recommendedName>
        <fullName evidence="10">Protein son of sevenless</fullName>
    </recommendedName>
</protein>
<dbReference type="InterPro" id="IPR023578">
    <property type="entry name" value="Ras_GEF_dom_sf"/>
</dbReference>
<dbReference type="SUPFAM" id="SSF50729">
    <property type="entry name" value="PH domain-like"/>
    <property type="match status" value="1"/>
</dbReference>
<dbReference type="OMA" id="KNTHRED"/>
<dbReference type="InterPro" id="IPR001849">
    <property type="entry name" value="PH_domain"/>
</dbReference>
<evidence type="ECO:0000259" key="4">
    <source>
        <dbReference type="PROSITE" id="PS50003"/>
    </source>
</evidence>
<dbReference type="GO" id="GO:0030527">
    <property type="term" value="F:structural constituent of chromatin"/>
    <property type="evidence" value="ECO:0007669"/>
    <property type="project" value="InterPro"/>
</dbReference>
<dbReference type="InterPro" id="IPR001895">
    <property type="entry name" value="RASGEF_cat_dom"/>
</dbReference>
<dbReference type="InterPro" id="IPR011993">
    <property type="entry name" value="PH-like_dom_sf"/>
</dbReference>
<feature type="domain" description="DH" evidence="6">
    <location>
        <begin position="286"/>
        <end position="472"/>
    </location>
</feature>
<dbReference type="SMART" id="SM00233">
    <property type="entry name" value="PH"/>
    <property type="match status" value="1"/>
</dbReference>
<dbReference type="InterPro" id="IPR036964">
    <property type="entry name" value="RASGEF_cat_dom_sf"/>
</dbReference>
<dbReference type="InterPro" id="IPR000219">
    <property type="entry name" value="DH_dom"/>
</dbReference>
<dbReference type="SUPFAM" id="SSF48065">
    <property type="entry name" value="DBL homology domain (DH-domain)"/>
    <property type="match status" value="1"/>
</dbReference>
<feature type="domain" description="N-terminal Ras-GEF" evidence="7">
    <location>
        <begin position="682"/>
        <end position="830"/>
    </location>
</feature>
<dbReference type="Gene3D" id="2.30.29.30">
    <property type="entry name" value="Pleckstrin-homology domain (PH domain)/Phosphotyrosine-binding domain (PTB)"/>
    <property type="match status" value="1"/>
</dbReference>
<dbReference type="InterPro" id="IPR009072">
    <property type="entry name" value="Histone-fold"/>
</dbReference>
<dbReference type="Pfam" id="PF00617">
    <property type="entry name" value="RasGEF"/>
    <property type="match status" value="1"/>
</dbReference>
<dbReference type="PANTHER" id="PTHR23113:SF363">
    <property type="entry name" value="PROTEIN SON OF SEVENLESS"/>
    <property type="match status" value="1"/>
</dbReference>
<evidence type="ECO:0000313" key="8">
    <source>
        <dbReference type="EMBL" id="TRY78935.1"/>
    </source>
</evidence>
<dbReference type="SUPFAM" id="SSF47113">
    <property type="entry name" value="Histone-fold"/>
    <property type="match status" value="1"/>
</dbReference>
<feature type="region of interest" description="Disordered" evidence="3">
    <location>
        <begin position="1144"/>
        <end position="1350"/>
    </location>
</feature>
<feature type="compositionally biased region" description="Basic residues" evidence="3">
    <location>
        <begin position="45"/>
        <end position="57"/>
    </location>
</feature>
<feature type="compositionally biased region" description="Low complexity" evidence="3">
    <location>
        <begin position="33"/>
        <end position="44"/>
    </location>
</feature>
<dbReference type="Proteomes" id="UP000318571">
    <property type="component" value="Chromosome 11"/>
</dbReference>
<dbReference type="SMART" id="SM00325">
    <property type="entry name" value="RhoGEF"/>
    <property type="match status" value="1"/>
</dbReference>
<evidence type="ECO:0008006" key="10">
    <source>
        <dbReference type="Google" id="ProtNLM"/>
    </source>
</evidence>
<dbReference type="Pfam" id="PF22697">
    <property type="entry name" value="SOS1_NGEF_PH"/>
    <property type="match status" value="1"/>
</dbReference>
<feature type="compositionally biased region" description="Polar residues" evidence="3">
    <location>
        <begin position="1245"/>
        <end position="1256"/>
    </location>
</feature>
<feature type="compositionally biased region" description="Polar residues" evidence="3">
    <location>
        <begin position="1188"/>
        <end position="1197"/>
    </location>
</feature>
<feature type="domain" description="Ras-GEF" evidence="5">
    <location>
        <begin position="868"/>
        <end position="1131"/>
    </location>
</feature>
<dbReference type="CDD" id="cd22915">
    <property type="entry name" value="HFD_SOS1_rpt2"/>
    <property type="match status" value="1"/>
</dbReference>
<dbReference type="CDD" id="cd00155">
    <property type="entry name" value="RasGEF"/>
    <property type="match status" value="1"/>
</dbReference>